<dbReference type="NCBIfam" id="NF000595">
    <property type="entry name" value="PRK00015.1-3"/>
    <property type="match status" value="1"/>
</dbReference>
<name>A0A2M7AXN3_9BACT</name>
<dbReference type="PROSITE" id="PS51975">
    <property type="entry name" value="RNASE_H_2"/>
    <property type="match status" value="1"/>
</dbReference>
<protein>
    <recommendedName>
        <fullName evidence="7 14">Ribonuclease HII</fullName>
        <shortName evidence="14">RNase HII</shortName>
        <ecNumber evidence="6 14">3.1.26.4</ecNumber>
    </recommendedName>
</protein>
<comment type="cofactor">
    <cofactor evidence="14 15">
        <name>Mn(2+)</name>
        <dbReference type="ChEBI" id="CHEBI:29035"/>
    </cofactor>
    <cofactor evidence="14 15">
        <name>Mg(2+)</name>
        <dbReference type="ChEBI" id="CHEBI:18420"/>
    </cofactor>
    <text evidence="14 15">Manganese or magnesium. Binds 1 divalent metal ion per monomer in the absence of substrate. May bind a second metal ion after substrate binding.</text>
</comment>
<evidence type="ECO:0000256" key="3">
    <source>
        <dbReference type="ARBA" id="ARBA00004065"/>
    </source>
</evidence>
<organism evidence="18 19">
    <name type="scientific">Candidatus Portnoybacteria bacterium CG06_land_8_20_14_3_00_39_12</name>
    <dbReference type="NCBI Taxonomy" id="1974809"/>
    <lineage>
        <taxon>Bacteria</taxon>
        <taxon>Candidatus Portnoyibacteriota</taxon>
    </lineage>
</organism>
<dbReference type="Proteomes" id="UP000228775">
    <property type="component" value="Unassembled WGS sequence"/>
</dbReference>
<dbReference type="InterPro" id="IPR012337">
    <property type="entry name" value="RNaseH-like_sf"/>
</dbReference>
<dbReference type="GO" id="GO:0006298">
    <property type="term" value="P:mismatch repair"/>
    <property type="evidence" value="ECO:0007669"/>
    <property type="project" value="TreeGrafter"/>
</dbReference>
<comment type="cofactor">
    <cofactor evidence="2">
        <name>Mg(2+)</name>
        <dbReference type="ChEBI" id="CHEBI:18420"/>
    </cofactor>
</comment>
<comment type="function">
    <text evidence="3 14 16">Endonuclease that specifically degrades the RNA of RNA-DNA hybrids.</text>
</comment>
<dbReference type="HAMAP" id="MF_00052_B">
    <property type="entry name" value="RNase_HII_B"/>
    <property type="match status" value="1"/>
</dbReference>
<feature type="domain" description="RNase H type-2" evidence="17">
    <location>
        <begin position="18"/>
        <end position="230"/>
    </location>
</feature>
<dbReference type="InterPro" id="IPR001352">
    <property type="entry name" value="RNase_HII/HIII"/>
</dbReference>
<evidence type="ECO:0000256" key="5">
    <source>
        <dbReference type="ARBA" id="ARBA00007383"/>
    </source>
</evidence>
<evidence type="ECO:0000256" key="1">
    <source>
        <dbReference type="ARBA" id="ARBA00000077"/>
    </source>
</evidence>
<evidence type="ECO:0000313" key="19">
    <source>
        <dbReference type="Proteomes" id="UP000228775"/>
    </source>
</evidence>
<dbReference type="EC" id="3.1.26.4" evidence="6 14"/>
<keyword evidence="12 14" id="KW-0378">Hydrolase</keyword>
<dbReference type="PANTHER" id="PTHR10954">
    <property type="entry name" value="RIBONUCLEASE H2 SUBUNIT A"/>
    <property type="match status" value="1"/>
</dbReference>
<evidence type="ECO:0000313" key="18">
    <source>
        <dbReference type="EMBL" id="PIU75313.1"/>
    </source>
</evidence>
<evidence type="ECO:0000256" key="8">
    <source>
        <dbReference type="ARBA" id="ARBA00022490"/>
    </source>
</evidence>
<keyword evidence="10 14" id="KW-0479">Metal-binding</keyword>
<accession>A0A2M7AXN3</accession>
<dbReference type="GO" id="GO:0004523">
    <property type="term" value="F:RNA-DNA hybrid ribonuclease activity"/>
    <property type="evidence" value="ECO:0007669"/>
    <property type="project" value="UniProtKB-UniRule"/>
</dbReference>
<dbReference type="CDD" id="cd07182">
    <property type="entry name" value="RNase_HII_bacteria_HII_like"/>
    <property type="match status" value="1"/>
</dbReference>
<dbReference type="PANTHER" id="PTHR10954:SF18">
    <property type="entry name" value="RIBONUCLEASE HII"/>
    <property type="match status" value="1"/>
</dbReference>
<evidence type="ECO:0000256" key="12">
    <source>
        <dbReference type="ARBA" id="ARBA00022801"/>
    </source>
</evidence>
<evidence type="ECO:0000256" key="7">
    <source>
        <dbReference type="ARBA" id="ARBA00019179"/>
    </source>
</evidence>
<dbReference type="GO" id="GO:0005737">
    <property type="term" value="C:cytoplasm"/>
    <property type="evidence" value="ECO:0007669"/>
    <property type="project" value="UniProtKB-SubCell"/>
</dbReference>
<comment type="similarity">
    <text evidence="5 14 16">Belongs to the RNase HII family.</text>
</comment>
<reference evidence="19" key="1">
    <citation type="submission" date="2017-09" db="EMBL/GenBank/DDBJ databases">
        <title>Depth-based differentiation of microbial function through sediment-hosted aquifers and enrichment of novel symbionts in the deep terrestrial subsurface.</title>
        <authorList>
            <person name="Probst A.J."/>
            <person name="Ladd B."/>
            <person name="Jarett J.K."/>
            <person name="Geller-Mcgrath D.E."/>
            <person name="Sieber C.M.K."/>
            <person name="Emerson J.B."/>
            <person name="Anantharaman K."/>
            <person name="Thomas B.C."/>
            <person name="Malmstrom R."/>
            <person name="Stieglmeier M."/>
            <person name="Klingl A."/>
            <person name="Woyke T."/>
            <person name="Ryan C.M."/>
            <person name="Banfield J.F."/>
        </authorList>
    </citation>
    <scope>NUCLEOTIDE SEQUENCE [LARGE SCALE GENOMIC DNA]</scope>
</reference>
<keyword evidence="11 14" id="KW-0255">Endonuclease</keyword>
<dbReference type="InterPro" id="IPR022898">
    <property type="entry name" value="RNase_HII"/>
</dbReference>
<dbReference type="SUPFAM" id="SSF53098">
    <property type="entry name" value="Ribonuclease H-like"/>
    <property type="match status" value="1"/>
</dbReference>
<comment type="subcellular location">
    <subcellularLocation>
        <location evidence="4 14">Cytoplasm</location>
    </subcellularLocation>
</comment>
<gene>
    <name evidence="14" type="primary">rnhB</name>
    <name evidence="18" type="ORF">COS76_01450</name>
</gene>
<comment type="catalytic activity">
    <reaction evidence="1 14 15 16">
        <text>Endonucleolytic cleavage to 5'-phosphomonoester.</text>
        <dbReference type="EC" id="3.1.26.4"/>
    </reaction>
</comment>
<dbReference type="GO" id="GO:0003723">
    <property type="term" value="F:RNA binding"/>
    <property type="evidence" value="ECO:0007669"/>
    <property type="project" value="UniProtKB-UniRule"/>
</dbReference>
<evidence type="ECO:0000256" key="4">
    <source>
        <dbReference type="ARBA" id="ARBA00004496"/>
    </source>
</evidence>
<evidence type="ECO:0000256" key="15">
    <source>
        <dbReference type="PROSITE-ProRule" id="PRU01319"/>
    </source>
</evidence>
<keyword evidence="13 14" id="KW-0464">Manganese</keyword>
<evidence type="ECO:0000256" key="9">
    <source>
        <dbReference type="ARBA" id="ARBA00022722"/>
    </source>
</evidence>
<proteinExistence type="inferred from homology"/>
<dbReference type="Gene3D" id="3.30.420.10">
    <property type="entry name" value="Ribonuclease H-like superfamily/Ribonuclease H"/>
    <property type="match status" value="1"/>
</dbReference>
<keyword evidence="9 14" id="KW-0540">Nuclease</keyword>
<feature type="binding site" evidence="14 15">
    <location>
        <position position="136"/>
    </location>
    <ligand>
        <name>a divalent metal cation</name>
        <dbReference type="ChEBI" id="CHEBI:60240"/>
    </ligand>
</feature>
<dbReference type="EMBL" id="PEVY01000030">
    <property type="protein sequence ID" value="PIU75313.1"/>
    <property type="molecule type" value="Genomic_DNA"/>
</dbReference>
<feature type="binding site" evidence="14 15">
    <location>
        <position position="25"/>
    </location>
    <ligand>
        <name>a divalent metal cation</name>
        <dbReference type="ChEBI" id="CHEBI:60240"/>
    </ligand>
</feature>
<dbReference type="GO" id="GO:0043137">
    <property type="term" value="P:DNA replication, removal of RNA primer"/>
    <property type="evidence" value="ECO:0007669"/>
    <property type="project" value="TreeGrafter"/>
</dbReference>
<dbReference type="InterPro" id="IPR024567">
    <property type="entry name" value="RNase_HII/HIII_dom"/>
</dbReference>
<evidence type="ECO:0000256" key="11">
    <source>
        <dbReference type="ARBA" id="ARBA00022759"/>
    </source>
</evidence>
<dbReference type="AlphaFoldDB" id="A0A2M7AXN3"/>
<evidence type="ECO:0000256" key="16">
    <source>
        <dbReference type="RuleBase" id="RU003515"/>
    </source>
</evidence>
<evidence type="ECO:0000256" key="2">
    <source>
        <dbReference type="ARBA" id="ARBA00001946"/>
    </source>
</evidence>
<sequence length="230" mass="26160">MAKPSLREEKKLWRKGYKTVVCLDEAGRGPLAGPVTAAAVMIKISKSNLKSKILNLKSNLKGIKDSKKLSPKKRDEFYKILTKHPAIEWGIGIVSEKIIDRINIKNAAELAMEKALRNLNCKLQIANWGTEFLIIDGLNLKNNFLKKIRHRMIVKADEKVFSCAAASIIAKVTRDRIMRKLHKKYPQYRFDIHKGYCTKLHLARLQKFGSSPIHRKSFSPVLACNLNPKS</sequence>
<dbReference type="GO" id="GO:0032299">
    <property type="term" value="C:ribonuclease H2 complex"/>
    <property type="evidence" value="ECO:0007669"/>
    <property type="project" value="TreeGrafter"/>
</dbReference>
<evidence type="ECO:0000259" key="17">
    <source>
        <dbReference type="PROSITE" id="PS51975"/>
    </source>
</evidence>
<dbReference type="InterPro" id="IPR036397">
    <property type="entry name" value="RNaseH_sf"/>
</dbReference>
<dbReference type="Pfam" id="PF01351">
    <property type="entry name" value="RNase_HII"/>
    <property type="match status" value="1"/>
</dbReference>
<feature type="binding site" evidence="14 15">
    <location>
        <position position="24"/>
    </location>
    <ligand>
        <name>a divalent metal cation</name>
        <dbReference type="ChEBI" id="CHEBI:60240"/>
    </ligand>
</feature>
<evidence type="ECO:0000256" key="10">
    <source>
        <dbReference type="ARBA" id="ARBA00022723"/>
    </source>
</evidence>
<evidence type="ECO:0000256" key="6">
    <source>
        <dbReference type="ARBA" id="ARBA00012180"/>
    </source>
</evidence>
<evidence type="ECO:0000256" key="14">
    <source>
        <dbReference type="HAMAP-Rule" id="MF_00052"/>
    </source>
</evidence>
<dbReference type="GO" id="GO:0030145">
    <property type="term" value="F:manganese ion binding"/>
    <property type="evidence" value="ECO:0007669"/>
    <property type="project" value="UniProtKB-UniRule"/>
</dbReference>
<evidence type="ECO:0000256" key="13">
    <source>
        <dbReference type="ARBA" id="ARBA00023211"/>
    </source>
</evidence>
<comment type="caution">
    <text evidence="18">The sequence shown here is derived from an EMBL/GenBank/DDBJ whole genome shotgun (WGS) entry which is preliminary data.</text>
</comment>
<keyword evidence="8 14" id="KW-0963">Cytoplasm</keyword>